<dbReference type="InterPro" id="IPR029058">
    <property type="entry name" value="AB_hydrolase_fold"/>
</dbReference>
<dbReference type="PANTHER" id="PTHR48081">
    <property type="entry name" value="AB HYDROLASE SUPERFAMILY PROTEIN C4A8.06C"/>
    <property type="match status" value="1"/>
</dbReference>
<reference evidence="3 4" key="1">
    <citation type="submission" date="2024-07" db="EMBL/GenBank/DDBJ databases">
        <title>Section-level genome sequencing and comparative genomics of Aspergillus sections Usti and Cavernicolus.</title>
        <authorList>
            <consortium name="Lawrence Berkeley National Laboratory"/>
            <person name="Nybo J.L."/>
            <person name="Vesth T.C."/>
            <person name="Theobald S."/>
            <person name="Frisvad J.C."/>
            <person name="Larsen T.O."/>
            <person name="Kjaerboelling I."/>
            <person name="Rothschild-Mancinelli K."/>
            <person name="Lyhne E.K."/>
            <person name="Kogle M.E."/>
            <person name="Barry K."/>
            <person name="Clum A."/>
            <person name="Na H."/>
            <person name="Ledsgaard L."/>
            <person name="Lin J."/>
            <person name="Lipzen A."/>
            <person name="Kuo A."/>
            <person name="Riley R."/>
            <person name="Mondo S."/>
            <person name="LaButti K."/>
            <person name="Haridas S."/>
            <person name="Pangalinan J."/>
            <person name="Salamov A.A."/>
            <person name="Simmons B.A."/>
            <person name="Magnuson J.K."/>
            <person name="Chen J."/>
            <person name="Drula E."/>
            <person name="Henrissat B."/>
            <person name="Wiebenga A."/>
            <person name="Lubbers R.J."/>
            <person name="Gomes A.C."/>
            <person name="Makela M.R."/>
            <person name="Stajich J."/>
            <person name="Grigoriev I.V."/>
            <person name="Mortensen U.H."/>
            <person name="De vries R.P."/>
            <person name="Baker S.E."/>
            <person name="Andersen M.R."/>
        </authorList>
    </citation>
    <scope>NUCLEOTIDE SEQUENCE [LARGE SCALE GENOMIC DNA]</scope>
    <source>
        <strain evidence="3 4">CBS 600.67</strain>
    </source>
</reference>
<dbReference type="InterPro" id="IPR013094">
    <property type="entry name" value="AB_hydrolase_3"/>
</dbReference>
<comment type="caution">
    <text evidence="3">The sequence shown here is derived from an EMBL/GenBank/DDBJ whole genome shotgun (WGS) entry which is preliminary data.</text>
</comment>
<keyword evidence="1 3" id="KW-0378">Hydrolase</keyword>
<protein>
    <submittedName>
        <fullName evidence="3">Alpha/Beta hydrolase protein</fullName>
    </submittedName>
</protein>
<dbReference type="InterPro" id="IPR050300">
    <property type="entry name" value="GDXG_lipolytic_enzyme"/>
</dbReference>
<accession>A0ABR4IHW4</accession>
<name>A0ABR4IHW4_9EURO</name>
<feature type="domain" description="Alpha/beta hydrolase fold-3" evidence="2">
    <location>
        <begin position="130"/>
        <end position="346"/>
    </location>
</feature>
<evidence type="ECO:0000313" key="4">
    <source>
        <dbReference type="Proteomes" id="UP001610335"/>
    </source>
</evidence>
<keyword evidence="4" id="KW-1185">Reference proteome</keyword>
<dbReference type="SUPFAM" id="SSF53474">
    <property type="entry name" value="alpha/beta-Hydrolases"/>
    <property type="match status" value="1"/>
</dbReference>
<evidence type="ECO:0000313" key="3">
    <source>
        <dbReference type="EMBL" id="KAL2827340.1"/>
    </source>
</evidence>
<evidence type="ECO:0000256" key="1">
    <source>
        <dbReference type="ARBA" id="ARBA00022801"/>
    </source>
</evidence>
<dbReference type="EMBL" id="JBFXLS010000025">
    <property type="protein sequence ID" value="KAL2827340.1"/>
    <property type="molecule type" value="Genomic_DNA"/>
</dbReference>
<dbReference type="GO" id="GO:0016787">
    <property type="term" value="F:hydrolase activity"/>
    <property type="evidence" value="ECO:0007669"/>
    <property type="project" value="UniProtKB-KW"/>
</dbReference>
<proteinExistence type="predicted"/>
<dbReference type="PANTHER" id="PTHR48081:SF11">
    <property type="entry name" value="ALPHA_BETA HYDROLASE FOLD-3 DOMAIN-CONTAINING PROTEIN-RELATED"/>
    <property type="match status" value="1"/>
</dbReference>
<gene>
    <name evidence="3" type="ORF">BDW59DRAFT_144142</name>
</gene>
<dbReference type="Proteomes" id="UP001610335">
    <property type="component" value="Unassembled WGS sequence"/>
</dbReference>
<dbReference type="Pfam" id="PF07859">
    <property type="entry name" value="Abhydrolase_3"/>
    <property type="match status" value="1"/>
</dbReference>
<evidence type="ECO:0000259" key="2">
    <source>
        <dbReference type="Pfam" id="PF07859"/>
    </source>
</evidence>
<organism evidence="3 4">
    <name type="scientific">Aspergillus cavernicola</name>
    <dbReference type="NCBI Taxonomy" id="176166"/>
    <lineage>
        <taxon>Eukaryota</taxon>
        <taxon>Fungi</taxon>
        <taxon>Dikarya</taxon>
        <taxon>Ascomycota</taxon>
        <taxon>Pezizomycotina</taxon>
        <taxon>Eurotiomycetes</taxon>
        <taxon>Eurotiomycetidae</taxon>
        <taxon>Eurotiales</taxon>
        <taxon>Aspergillaceae</taxon>
        <taxon>Aspergillus</taxon>
        <taxon>Aspergillus subgen. Nidulantes</taxon>
    </lineage>
</organism>
<sequence>MTRSTTVTVPNPDNGSIPPSNWVQLALLVLSLPWLLLQIIYRRFRSPGQNKILFKKDLALSIIRRSNALPLPLTRFLSQPSAQKILKSPRFCHKNSNLYQRVLQHDVAGYWLCKGPPGEPFDPGSCDITVYYLHGGAYVSGHPGTLLLAALRISETAGGRGISMSWFGLEYSLAPEAKFPTQVQQAVAGYKYLLDQNIDACKIAVLGDSAGGHLALCLIASLKEAQLPRPGRGVFLESPWIDLLCSKRATYERNKYLDFVSLETTLKASKHLLDNDIEEATAPFTDFTQPLSGSLSWKDVMPARVWLSVGSHEVLFQEVEEFAKYLEKDGVNVQFTVKEGGVHCWQGMEDVWDMSEYLKTTEIPLREGLLMGTAVVGNAILSGML</sequence>
<dbReference type="Gene3D" id="3.40.50.1820">
    <property type="entry name" value="alpha/beta hydrolase"/>
    <property type="match status" value="1"/>
</dbReference>